<name>A0A1X7ULQ2_AMPQE</name>
<dbReference type="CDD" id="cd13180">
    <property type="entry name" value="RanBD_RanBP3"/>
    <property type="match status" value="1"/>
</dbReference>
<dbReference type="Pfam" id="PF00638">
    <property type="entry name" value="Ran_BP1"/>
    <property type="match status" value="1"/>
</dbReference>
<dbReference type="KEGG" id="aqu:100636834"/>
<dbReference type="AlphaFoldDB" id="A0A1X7ULQ2"/>
<feature type="region of interest" description="Disordered" evidence="3">
    <location>
        <begin position="327"/>
        <end position="440"/>
    </location>
</feature>
<dbReference type="Proteomes" id="UP000007879">
    <property type="component" value="Unassembled WGS sequence"/>
</dbReference>
<feature type="compositionally biased region" description="Polar residues" evidence="3">
    <location>
        <begin position="419"/>
        <end position="430"/>
    </location>
</feature>
<dbReference type="OrthoDB" id="185618at2759"/>
<evidence type="ECO:0000256" key="2">
    <source>
        <dbReference type="ARBA" id="ARBA00023242"/>
    </source>
</evidence>
<dbReference type="SMART" id="SM00160">
    <property type="entry name" value="RanBD"/>
    <property type="match status" value="1"/>
</dbReference>
<feature type="region of interest" description="Disordered" evidence="3">
    <location>
        <begin position="161"/>
        <end position="183"/>
    </location>
</feature>
<feature type="compositionally biased region" description="Polar residues" evidence="3">
    <location>
        <begin position="374"/>
        <end position="385"/>
    </location>
</feature>
<dbReference type="SUPFAM" id="SSF50729">
    <property type="entry name" value="PH domain-like"/>
    <property type="match status" value="1"/>
</dbReference>
<feature type="region of interest" description="Disordered" evidence="3">
    <location>
        <begin position="1"/>
        <end position="111"/>
    </location>
</feature>
<gene>
    <name evidence="5" type="primary">100636834</name>
</gene>
<feature type="compositionally biased region" description="Basic and acidic residues" evidence="3">
    <location>
        <begin position="386"/>
        <end position="398"/>
    </location>
</feature>
<feature type="compositionally biased region" description="Basic and acidic residues" evidence="3">
    <location>
        <begin position="1"/>
        <end position="11"/>
    </location>
</feature>
<dbReference type="InterPro" id="IPR011993">
    <property type="entry name" value="PH-like_dom_sf"/>
</dbReference>
<feature type="domain" description="RanBD1" evidence="4">
    <location>
        <begin position="196"/>
        <end position="280"/>
    </location>
</feature>
<dbReference type="PANTHER" id="PTHR23138:SF142">
    <property type="entry name" value="RAN-BINDING PROTEIN 3B-RELATED"/>
    <property type="match status" value="1"/>
</dbReference>
<dbReference type="PANTHER" id="PTHR23138">
    <property type="entry name" value="RAN BINDING PROTEIN"/>
    <property type="match status" value="1"/>
</dbReference>
<feature type="compositionally biased region" description="Polar residues" evidence="3">
    <location>
        <begin position="40"/>
        <end position="61"/>
    </location>
</feature>
<proteinExistence type="predicted"/>
<accession>A0A1X7ULQ2</accession>
<comment type="subcellular location">
    <subcellularLocation>
        <location evidence="1">Nucleus</location>
    </subcellularLocation>
</comment>
<protein>
    <recommendedName>
        <fullName evidence="4">RanBD1 domain-containing protein</fullName>
    </recommendedName>
</protein>
<dbReference type="GO" id="GO:0005634">
    <property type="term" value="C:nucleus"/>
    <property type="evidence" value="ECO:0007669"/>
    <property type="project" value="UniProtKB-SubCell"/>
</dbReference>
<reference evidence="6" key="1">
    <citation type="journal article" date="2010" name="Nature">
        <title>The Amphimedon queenslandica genome and the evolution of animal complexity.</title>
        <authorList>
            <person name="Srivastava M."/>
            <person name="Simakov O."/>
            <person name="Chapman J."/>
            <person name="Fahey B."/>
            <person name="Gauthier M.E."/>
            <person name="Mitros T."/>
            <person name="Richards G.S."/>
            <person name="Conaco C."/>
            <person name="Dacre M."/>
            <person name="Hellsten U."/>
            <person name="Larroux C."/>
            <person name="Putnam N.H."/>
            <person name="Stanke M."/>
            <person name="Adamska M."/>
            <person name="Darling A."/>
            <person name="Degnan S.M."/>
            <person name="Oakley T.H."/>
            <person name="Plachetzki D.C."/>
            <person name="Zhai Y."/>
            <person name="Adamski M."/>
            <person name="Calcino A."/>
            <person name="Cummins S.F."/>
            <person name="Goodstein D.M."/>
            <person name="Harris C."/>
            <person name="Jackson D.J."/>
            <person name="Leys S.P."/>
            <person name="Shu S."/>
            <person name="Woodcroft B.J."/>
            <person name="Vervoort M."/>
            <person name="Kosik K.S."/>
            <person name="Manning G."/>
            <person name="Degnan B.M."/>
            <person name="Rokhsar D.S."/>
        </authorList>
    </citation>
    <scope>NUCLEOTIDE SEQUENCE [LARGE SCALE GENOMIC DNA]</scope>
</reference>
<feature type="compositionally biased region" description="Polar residues" evidence="3">
    <location>
        <begin position="399"/>
        <end position="409"/>
    </location>
</feature>
<evidence type="ECO:0000256" key="1">
    <source>
        <dbReference type="ARBA" id="ARBA00004123"/>
    </source>
</evidence>
<feature type="compositionally biased region" description="Basic and acidic residues" evidence="3">
    <location>
        <begin position="349"/>
        <end position="363"/>
    </location>
</feature>
<dbReference type="GO" id="GO:0006611">
    <property type="term" value="P:protein export from nucleus"/>
    <property type="evidence" value="ECO:0007669"/>
    <property type="project" value="TreeGrafter"/>
</dbReference>
<dbReference type="Gene3D" id="2.30.29.30">
    <property type="entry name" value="Pleckstrin-homology domain (PH domain)/Phosphotyrosine-binding domain (PTB)"/>
    <property type="match status" value="1"/>
</dbReference>
<evidence type="ECO:0000313" key="5">
    <source>
        <dbReference type="EnsemblMetazoa" id="Aqu2.1.28688_001"/>
    </source>
</evidence>
<dbReference type="InterPro" id="IPR045255">
    <property type="entry name" value="RanBP1-like"/>
</dbReference>
<keyword evidence="2" id="KW-0539">Nucleus</keyword>
<evidence type="ECO:0000259" key="4">
    <source>
        <dbReference type="PROSITE" id="PS50196"/>
    </source>
</evidence>
<feature type="compositionally biased region" description="Pro residues" evidence="3">
    <location>
        <begin position="339"/>
        <end position="348"/>
    </location>
</feature>
<sequence length="440" mass="47253">MSATGDKRQSESRTSPLEDSPTTPSSGLGFAFRPSPLSLAASNLTTYNRSNTVGKTKTGESLLSLGFSKPQLGSPHSPKPLGINGISPPTGAGFKRKLDSSSSSESMVTPTKKSNLFMQCIEEKSSAVPQETEEGGGGGGFIFGQELASRVANADVKSGWGVASGDETTPPKDSNKELIGNKSEEKAINTSSLTFSGQPSPSLPEVQKITGEEGERHVMQISCKLFVYDRSARLWKERGRGELRLNDAPQSEGVYQSRLVMRASGSYRVLLNTNVWSGMNCERVSPQSIRLTAQESDGEFGIYLIKGALKDIHAVFTSVDQRLQALRRSSSSSDAKQQAPPPVLSPPLPHEKEGGEREREKVRGASFDEESIVSDRNSALSSPDSSPERQRERLRVSKETLTTPSSESNDFIGGKGHEATSTNILLNSSADTKEAPPTDS</sequence>
<keyword evidence="6" id="KW-1185">Reference proteome</keyword>
<feature type="compositionally biased region" description="Basic and acidic residues" evidence="3">
    <location>
        <begin position="431"/>
        <end position="440"/>
    </location>
</feature>
<organism evidence="5">
    <name type="scientific">Amphimedon queenslandica</name>
    <name type="common">Sponge</name>
    <dbReference type="NCBI Taxonomy" id="400682"/>
    <lineage>
        <taxon>Eukaryota</taxon>
        <taxon>Metazoa</taxon>
        <taxon>Porifera</taxon>
        <taxon>Demospongiae</taxon>
        <taxon>Heteroscleromorpha</taxon>
        <taxon>Haplosclerida</taxon>
        <taxon>Niphatidae</taxon>
        <taxon>Amphimedon</taxon>
    </lineage>
</organism>
<dbReference type="EnsemblMetazoa" id="Aqu2.1.28688_001">
    <property type="protein sequence ID" value="Aqu2.1.28688_001"/>
    <property type="gene ID" value="Aqu2.1.28688"/>
</dbReference>
<evidence type="ECO:0000256" key="3">
    <source>
        <dbReference type="SAM" id="MobiDB-lite"/>
    </source>
</evidence>
<dbReference type="EnsemblMetazoa" id="XM_003387374.2">
    <property type="protein sequence ID" value="XP_003387422.1"/>
    <property type="gene ID" value="LOC100636834"/>
</dbReference>
<reference evidence="5" key="2">
    <citation type="submission" date="2017-05" db="UniProtKB">
        <authorList>
            <consortium name="EnsemblMetazoa"/>
        </authorList>
    </citation>
    <scope>IDENTIFICATION</scope>
</reference>
<dbReference type="InParanoid" id="A0A1X7ULQ2"/>
<dbReference type="InterPro" id="IPR000156">
    <property type="entry name" value="Ran_bind_dom"/>
</dbReference>
<dbReference type="PROSITE" id="PS50196">
    <property type="entry name" value="RANBD1"/>
    <property type="match status" value="1"/>
</dbReference>
<feature type="compositionally biased region" description="Polar residues" evidence="3">
    <location>
        <begin position="12"/>
        <end position="26"/>
    </location>
</feature>
<evidence type="ECO:0000313" key="6">
    <source>
        <dbReference type="Proteomes" id="UP000007879"/>
    </source>
</evidence>
<dbReference type="eggNOG" id="KOG0866">
    <property type="taxonomic scope" value="Eukaryota"/>
</dbReference>
<dbReference type="STRING" id="400682.A0A1X7ULQ2"/>